<comment type="similarity">
    <text evidence="4">Belongs to the NOS family.</text>
</comment>
<dbReference type="EC" id="1.14.13.39" evidence="5"/>
<dbReference type="GO" id="GO:0046872">
    <property type="term" value="F:metal ion binding"/>
    <property type="evidence" value="ECO:0007669"/>
    <property type="project" value="UniProtKB-KW"/>
</dbReference>
<proteinExistence type="inferred from homology"/>
<evidence type="ECO:0000313" key="15">
    <source>
        <dbReference type="EMBL" id="KAF4099014.1"/>
    </source>
</evidence>
<comment type="cofactor">
    <cofactor evidence="2">
        <name>(6R)-L-erythro-5,6,7,8-tetrahydrobiopterin</name>
        <dbReference type="ChEBI" id="CHEBI:59560"/>
    </cofactor>
</comment>
<evidence type="ECO:0000256" key="5">
    <source>
        <dbReference type="ARBA" id="ARBA00012989"/>
    </source>
</evidence>
<evidence type="ECO:0000259" key="14">
    <source>
        <dbReference type="Pfam" id="PF02898"/>
    </source>
</evidence>
<dbReference type="InterPro" id="IPR044940">
    <property type="entry name" value="NOS_dom_2"/>
</dbReference>
<evidence type="ECO:0000256" key="4">
    <source>
        <dbReference type="ARBA" id="ARBA00006267"/>
    </source>
</evidence>
<evidence type="ECO:0000256" key="9">
    <source>
        <dbReference type="ARBA" id="ARBA00022857"/>
    </source>
</evidence>
<keyword evidence="10" id="KW-0112">Calmodulin-binding</keyword>
<comment type="caution">
    <text evidence="15">The sequence shown here is derived from an EMBL/GenBank/DDBJ whole genome shotgun (WGS) entry which is preliminary data.</text>
</comment>
<keyword evidence="6" id="KW-0349">Heme</keyword>
<sequence>MKKQHILRDADCLPSLFPQRTDREHDLRVRNVCIQLGWKPKSGRFDVLPLVLQVNGEDPEDADIPPEPILEVPIAPRFTEGRLDNICCVQL</sequence>
<dbReference type="InterPro" id="IPR036119">
    <property type="entry name" value="NOS_N_sf"/>
</dbReference>
<comment type="cofactor">
    <cofactor evidence="3">
        <name>heme b</name>
        <dbReference type="ChEBI" id="CHEBI:60344"/>
    </cofactor>
</comment>
<dbReference type="InterPro" id="IPR004030">
    <property type="entry name" value="NOS_N"/>
</dbReference>
<keyword evidence="16" id="KW-1185">Reference proteome</keyword>
<organism evidence="15 16">
    <name type="scientific">Onychostoma macrolepis</name>
    <dbReference type="NCBI Taxonomy" id="369639"/>
    <lineage>
        <taxon>Eukaryota</taxon>
        <taxon>Metazoa</taxon>
        <taxon>Chordata</taxon>
        <taxon>Craniata</taxon>
        <taxon>Vertebrata</taxon>
        <taxon>Euteleostomi</taxon>
        <taxon>Actinopterygii</taxon>
        <taxon>Neopterygii</taxon>
        <taxon>Teleostei</taxon>
        <taxon>Ostariophysi</taxon>
        <taxon>Cypriniformes</taxon>
        <taxon>Cyprinidae</taxon>
        <taxon>Acrossocheilinae</taxon>
        <taxon>Onychostoma</taxon>
    </lineage>
</organism>
<evidence type="ECO:0000256" key="7">
    <source>
        <dbReference type="ARBA" id="ARBA00022643"/>
    </source>
</evidence>
<evidence type="ECO:0000313" key="16">
    <source>
        <dbReference type="Proteomes" id="UP000579812"/>
    </source>
</evidence>
<dbReference type="EMBL" id="JAAMOB010000021">
    <property type="protein sequence ID" value="KAF4099014.1"/>
    <property type="molecule type" value="Genomic_DNA"/>
</dbReference>
<dbReference type="Pfam" id="PF02898">
    <property type="entry name" value="NO_synthase"/>
    <property type="match status" value="1"/>
</dbReference>
<reference evidence="15 16" key="1">
    <citation type="submission" date="2020-04" db="EMBL/GenBank/DDBJ databases">
        <title>Chromosome-level genome assembly of a cyprinid fish Onychostoma macrolepis by integration of Nanopore Sequencing, Bionano and Hi-C technology.</title>
        <authorList>
            <person name="Wang D."/>
        </authorList>
    </citation>
    <scope>NUCLEOTIDE SEQUENCE [LARGE SCALE GENOMIC DNA]</scope>
    <source>
        <strain evidence="15">SWU-2019</strain>
        <tissue evidence="15">Muscle</tissue>
    </source>
</reference>
<evidence type="ECO:0000256" key="2">
    <source>
        <dbReference type="ARBA" id="ARBA00001950"/>
    </source>
</evidence>
<comment type="cofactor">
    <cofactor evidence="1">
        <name>FMN</name>
        <dbReference type="ChEBI" id="CHEBI:58210"/>
    </cofactor>
</comment>
<dbReference type="PANTHER" id="PTHR43410:SF1">
    <property type="entry name" value="NITRIC OXIDE SYNTHASE"/>
    <property type="match status" value="1"/>
</dbReference>
<dbReference type="AlphaFoldDB" id="A0A7J6BVZ7"/>
<keyword evidence="7" id="KW-0285">Flavoprotein</keyword>
<evidence type="ECO:0000256" key="12">
    <source>
        <dbReference type="ARBA" id="ARBA00023004"/>
    </source>
</evidence>
<keyword evidence="8" id="KW-0479">Metal-binding</keyword>
<dbReference type="GO" id="GO:0006809">
    <property type="term" value="P:nitric oxide biosynthetic process"/>
    <property type="evidence" value="ECO:0007669"/>
    <property type="project" value="InterPro"/>
</dbReference>
<evidence type="ECO:0000256" key="8">
    <source>
        <dbReference type="ARBA" id="ARBA00022723"/>
    </source>
</evidence>
<keyword evidence="11" id="KW-0560">Oxidoreductase</keyword>
<evidence type="ECO:0000256" key="1">
    <source>
        <dbReference type="ARBA" id="ARBA00001917"/>
    </source>
</evidence>
<protein>
    <recommendedName>
        <fullName evidence="5">nitric-oxide synthase (NADPH)</fullName>
        <ecNumber evidence="5">1.14.13.39</ecNumber>
    </recommendedName>
</protein>
<evidence type="ECO:0000256" key="10">
    <source>
        <dbReference type="ARBA" id="ARBA00022860"/>
    </source>
</evidence>
<dbReference type="PANTHER" id="PTHR43410">
    <property type="entry name" value="NITRIC OXIDE SYNTHASE OXYGENASE"/>
    <property type="match status" value="1"/>
</dbReference>
<keyword evidence="12" id="KW-0408">Iron</keyword>
<keyword evidence="9" id="KW-0521">NADP</keyword>
<evidence type="ECO:0000256" key="6">
    <source>
        <dbReference type="ARBA" id="ARBA00022617"/>
    </source>
</evidence>
<dbReference type="GO" id="GO:0005516">
    <property type="term" value="F:calmodulin binding"/>
    <property type="evidence" value="ECO:0007669"/>
    <property type="project" value="UniProtKB-KW"/>
</dbReference>
<feature type="domain" description="Nitric oxide synthase (NOS)" evidence="14">
    <location>
        <begin position="27"/>
        <end position="75"/>
    </location>
</feature>
<accession>A0A7J6BVZ7</accession>
<dbReference type="SUPFAM" id="SSF56512">
    <property type="entry name" value="Nitric oxide (NO) synthase oxygenase domain"/>
    <property type="match status" value="1"/>
</dbReference>
<dbReference type="Proteomes" id="UP000579812">
    <property type="component" value="Unassembled WGS sequence"/>
</dbReference>
<comment type="catalytic activity">
    <reaction evidence="13">
        <text>2 L-arginine + 3 NADPH + 4 O2 + H(+) = 2 L-citrulline + 2 nitric oxide + 3 NADP(+) + 4 H2O</text>
        <dbReference type="Rhea" id="RHEA:19897"/>
        <dbReference type="ChEBI" id="CHEBI:15377"/>
        <dbReference type="ChEBI" id="CHEBI:15378"/>
        <dbReference type="ChEBI" id="CHEBI:15379"/>
        <dbReference type="ChEBI" id="CHEBI:16480"/>
        <dbReference type="ChEBI" id="CHEBI:32682"/>
        <dbReference type="ChEBI" id="CHEBI:57743"/>
        <dbReference type="ChEBI" id="CHEBI:57783"/>
        <dbReference type="ChEBI" id="CHEBI:58349"/>
        <dbReference type="EC" id="1.14.13.39"/>
    </reaction>
    <physiologicalReaction direction="left-to-right" evidence="13">
        <dbReference type="Rhea" id="RHEA:19898"/>
    </physiologicalReaction>
</comment>
<evidence type="ECO:0000256" key="3">
    <source>
        <dbReference type="ARBA" id="ARBA00001970"/>
    </source>
</evidence>
<evidence type="ECO:0000256" key="11">
    <source>
        <dbReference type="ARBA" id="ARBA00023002"/>
    </source>
</evidence>
<dbReference type="InterPro" id="IPR050607">
    <property type="entry name" value="NOS"/>
</dbReference>
<keyword evidence="7" id="KW-0288">FMN</keyword>
<gene>
    <name evidence="15" type="ORF">G5714_021044</name>
</gene>
<dbReference type="GO" id="GO:0004517">
    <property type="term" value="F:nitric-oxide synthase activity"/>
    <property type="evidence" value="ECO:0007669"/>
    <property type="project" value="UniProtKB-EC"/>
</dbReference>
<dbReference type="Gene3D" id="3.90.440.10">
    <property type="entry name" value="Nitric Oxide Synthase,Heme Domain,Chain A domain 2"/>
    <property type="match status" value="1"/>
</dbReference>
<evidence type="ECO:0000256" key="13">
    <source>
        <dbReference type="ARBA" id="ARBA00047419"/>
    </source>
</evidence>
<name>A0A7J6BVZ7_9TELE</name>